<dbReference type="EC" id="4.1.1.112" evidence="6"/>
<sequence length="232" mass="24637">METPSGGRSHIEADAHRALATEGLACAEVTDALGRAHRHRAHVTGLVSPVPTRRLFGRVVTISFFPTCAERLGPEEFNFGRLFHQAVQGAASDPEHTVLVMASNGYPDVSLAGGTKLSRLTNAGLAGVLTDGRLRDFDELAEEPYAAWCSGEAVAWGGGAVTPFQANVPVVIGGVGVHPGQYVFCDSSGAVFIPEADIDEVLETAHQIRRDDAFHRTAIARESADDAHGTER</sequence>
<comment type="catalytic activity">
    <reaction evidence="12">
        <text>oxaloacetate + H(+) = pyruvate + CO2</text>
        <dbReference type="Rhea" id="RHEA:15641"/>
        <dbReference type="ChEBI" id="CHEBI:15361"/>
        <dbReference type="ChEBI" id="CHEBI:15378"/>
        <dbReference type="ChEBI" id="CHEBI:16452"/>
        <dbReference type="ChEBI" id="CHEBI:16526"/>
        <dbReference type="EC" id="4.1.1.112"/>
    </reaction>
</comment>
<dbReference type="Gene3D" id="3.50.30.40">
    <property type="entry name" value="Ribonuclease E inhibitor RraA/RraA-like"/>
    <property type="match status" value="1"/>
</dbReference>
<accession>A0A5B1MFQ3</accession>
<dbReference type="PANTHER" id="PTHR33254:SF4">
    <property type="entry name" value="4-HYDROXY-4-METHYL-2-OXOGLUTARATE ALDOLASE 3-RELATED"/>
    <property type="match status" value="1"/>
</dbReference>
<evidence type="ECO:0000256" key="4">
    <source>
        <dbReference type="ARBA" id="ARBA00011233"/>
    </source>
</evidence>
<evidence type="ECO:0000256" key="9">
    <source>
        <dbReference type="ARBA" id="ARBA00029596"/>
    </source>
</evidence>
<feature type="binding site" evidence="13">
    <location>
        <position position="135"/>
    </location>
    <ligand>
        <name>substrate</name>
    </ligand>
</feature>
<evidence type="ECO:0000256" key="12">
    <source>
        <dbReference type="ARBA" id="ARBA00047973"/>
    </source>
</evidence>
<evidence type="ECO:0000256" key="8">
    <source>
        <dbReference type="ARBA" id="ARBA00025046"/>
    </source>
</evidence>
<evidence type="ECO:0000256" key="1">
    <source>
        <dbReference type="ARBA" id="ARBA00001342"/>
    </source>
</evidence>
<dbReference type="GO" id="GO:0047443">
    <property type="term" value="F:4-hydroxy-4-methyl-2-oxoglutarate aldolase activity"/>
    <property type="evidence" value="ECO:0007669"/>
    <property type="project" value="UniProtKB-EC"/>
</dbReference>
<evidence type="ECO:0000256" key="7">
    <source>
        <dbReference type="ARBA" id="ARBA00016549"/>
    </source>
</evidence>
<evidence type="ECO:0000313" key="14">
    <source>
        <dbReference type="EMBL" id="TXI53238.1"/>
    </source>
</evidence>
<keyword evidence="13" id="KW-0479">Metal-binding</keyword>
<comment type="cofactor">
    <cofactor evidence="13">
        <name>Mg(2+)</name>
        <dbReference type="ChEBI" id="CHEBI:18420"/>
    </cofactor>
</comment>
<evidence type="ECO:0000313" key="15">
    <source>
        <dbReference type="Proteomes" id="UP000321797"/>
    </source>
</evidence>
<gene>
    <name evidence="14" type="ORF">E6Q54_16810</name>
</gene>
<evidence type="ECO:0000256" key="6">
    <source>
        <dbReference type="ARBA" id="ARBA00012947"/>
    </source>
</evidence>
<dbReference type="Pfam" id="PF03737">
    <property type="entry name" value="RraA-like"/>
    <property type="match status" value="1"/>
</dbReference>
<name>A0A5B1MFQ3_9MYCO</name>
<evidence type="ECO:0000256" key="2">
    <source>
        <dbReference type="ARBA" id="ARBA00001968"/>
    </source>
</evidence>
<keyword evidence="13" id="KW-0460">Magnesium</keyword>
<protein>
    <recommendedName>
        <fullName evidence="7">Putative 4-hydroxy-4-methyl-2-oxoglutarate aldolase</fullName>
        <ecNumber evidence="6">4.1.1.112</ecNumber>
        <ecNumber evidence="5">4.1.3.17</ecNumber>
    </recommendedName>
    <alternativeName>
        <fullName evidence="11">Oxaloacetate decarboxylase</fullName>
    </alternativeName>
    <alternativeName>
        <fullName evidence="9">Regulator of ribonuclease activity homolog</fullName>
    </alternativeName>
    <alternativeName>
        <fullName evidence="10">RraA-like protein</fullName>
    </alternativeName>
</protein>
<dbReference type="InterPro" id="IPR005493">
    <property type="entry name" value="RraA/RraA-like"/>
</dbReference>
<comment type="cofactor">
    <cofactor evidence="2">
        <name>a divalent metal cation</name>
        <dbReference type="ChEBI" id="CHEBI:60240"/>
    </cofactor>
</comment>
<evidence type="ECO:0000256" key="5">
    <source>
        <dbReference type="ARBA" id="ARBA00012213"/>
    </source>
</evidence>
<evidence type="ECO:0000256" key="10">
    <source>
        <dbReference type="ARBA" id="ARBA00030169"/>
    </source>
</evidence>
<dbReference type="EC" id="4.1.3.17" evidence="5"/>
<feature type="binding site" evidence="13">
    <location>
        <position position="136"/>
    </location>
    <ligand>
        <name>Mg(2+)</name>
        <dbReference type="ChEBI" id="CHEBI:18420"/>
    </ligand>
</feature>
<dbReference type="GO" id="GO:0046872">
    <property type="term" value="F:metal ion binding"/>
    <property type="evidence" value="ECO:0007669"/>
    <property type="project" value="UniProtKB-KW"/>
</dbReference>
<dbReference type="InterPro" id="IPR036704">
    <property type="entry name" value="RraA/RraA-like_sf"/>
</dbReference>
<comment type="catalytic activity">
    <reaction evidence="1">
        <text>4-hydroxy-4-methyl-2-oxoglutarate = 2 pyruvate</text>
        <dbReference type="Rhea" id="RHEA:22748"/>
        <dbReference type="ChEBI" id="CHEBI:15361"/>
        <dbReference type="ChEBI" id="CHEBI:58276"/>
        <dbReference type="EC" id="4.1.3.17"/>
    </reaction>
</comment>
<comment type="function">
    <text evidence="8">Catalyzes the aldol cleavage of 4-hydroxy-4-methyl-2-oxoglutarate (HMG) into 2 molecules of pyruvate. Also contains a secondary oxaloacetate (OAA) decarboxylase activity due to the common pyruvate enolate transition state formed following C-C bond cleavage in the retro-aldol and decarboxylation reactions.</text>
</comment>
<dbReference type="PANTHER" id="PTHR33254">
    <property type="entry name" value="4-HYDROXY-4-METHYL-2-OXOGLUTARATE ALDOLASE 3-RELATED"/>
    <property type="match status" value="1"/>
</dbReference>
<proteinExistence type="inferred from homology"/>
<reference evidence="14 15" key="1">
    <citation type="submission" date="2018-09" db="EMBL/GenBank/DDBJ databases">
        <title>Metagenome Assembled Genomes from an Advanced Water Purification Facility.</title>
        <authorList>
            <person name="Stamps B.W."/>
            <person name="Spear J.R."/>
        </authorList>
    </citation>
    <scope>NUCLEOTIDE SEQUENCE [LARGE SCALE GENOMIC DNA]</scope>
    <source>
        <strain evidence="14">Bin_29_2</strain>
    </source>
</reference>
<evidence type="ECO:0000256" key="11">
    <source>
        <dbReference type="ARBA" id="ARBA00032305"/>
    </source>
</evidence>
<organism evidence="14 15">
    <name type="scientific">Mycolicibacter arupensis</name>
    <dbReference type="NCBI Taxonomy" id="342002"/>
    <lineage>
        <taxon>Bacteria</taxon>
        <taxon>Bacillati</taxon>
        <taxon>Actinomycetota</taxon>
        <taxon>Actinomycetes</taxon>
        <taxon>Mycobacteriales</taxon>
        <taxon>Mycobacteriaceae</taxon>
        <taxon>Mycolicibacter</taxon>
    </lineage>
</organism>
<comment type="caution">
    <text evidence="14">The sequence shown here is derived from an EMBL/GenBank/DDBJ whole genome shotgun (WGS) entry which is preliminary data.</text>
</comment>
<comment type="similarity">
    <text evidence="3">Belongs to the class II aldolase/RraA-like family.</text>
</comment>
<comment type="subunit">
    <text evidence="4">Homotrimer.</text>
</comment>
<dbReference type="EMBL" id="SSGD01000110">
    <property type="protein sequence ID" value="TXI53238.1"/>
    <property type="molecule type" value="Genomic_DNA"/>
</dbReference>
<evidence type="ECO:0000256" key="13">
    <source>
        <dbReference type="PIRSR" id="PIRSR605493-1"/>
    </source>
</evidence>
<dbReference type="Proteomes" id="UP000321797">
    <property type="component" value="Unassembled WGS sequence"/>
</dbReference>
<evidence type="ECO:0000256" key="3">
    <source>
        <dbReference type="ARBA" id="ARBA00008621"/>
    </source>
</evidence>
<dbReference type="AlphaFoldDB" id="A0A5B1MFQ3"/>
<dbReference type="SUPFAM" id="SSF89562">
    <property type="entry name" value="RraA-like"/>
    <property type="match status" value="1"/>
</dbReference>
<dbReference type="GO" id="GO:0008948">
    <property type="term" value="F:oxaloacetate decarboxylase activity"/>
    <property type="evidence" value="ECO:0007669"/>
    <property type="project" value="UniProtKB-EC"/>
</dbReference>